<dbReference type="WBParaSite" id="HCON_00188420-00001">
    <property type="protein sequence ID" value="HCON_00188420-00001"/>
    <property type="gene ID" value="HCON_00188420"/>
</dbReference>
<organism evidence="2 3">
    <name type="scientific">Haemonchus contortus</name>
    <name type="common">Barber pole worm</name>
    <dbReference type="NCBI Taxonomy" id="6289"/>
    <lineage>
        <taxon>Eukaryota</taxon>
        <taxon>Metazoa</taxon>
        <taxon>Ecdysozoa</taxon>
        <taxon>Nematoda</taxon>
        <taxon>Chromadorea</taxon>
        <taxon>Rhabditida</taxon>
        <taxon>Rhabditina</taxon>
        <taxon>Rhabditomorpha</taxon>
        <taxon>Strongyloidea</taxon>
        <taxon>Trichostrongylidae</taxon>
        <taxon>Haemonchus</taxon>
    </lineage>
</organism>
<dbReference type="Proteomes" id="UP000025227">
    <property type="component" value="Unplaced"/>
</dbReference>
<evidence type="ECO:0000313" key="2">
    <source>
        <dbReference type="Proteomes" id="UP000025227"/>
    </source>
</evidence>
<name>A0A7I4Z780_HAECO</name>
<keyword evidence="2" id="KW-1185">Reference proteome</keyword>
<evidence type="ECO:0000313" key="3">
    <source>
        <dbReference type="WBParaSite" id="HCON_00188420-00001"/>
    </source>
</evidence>
<feature type="compositionally biased region" description="Polar residues" evidence="1">
    <location>
        <begin position="16"/>
        <end position="37"/>
    </location>
</feature>
<dbReference type="OrthoDB" id="5870038at2759"/>
<feature type="region of interest" description="Disordered" evidence="1">
    <location>
        <begin position="1"/>
        <end position="37"/>
    </location>
</feature>
<evidence type="ECO:0000256" key="1">
    <source>
        <dbReference type="SAM" id="MobiDB-lite"/>
    </source>
</evidence>
<proteinExistence type="predicted"/>
<sequence>MPRTIRTEVNSIARGPSSTMSPQPLDTSLVQASPTPDSTQMTVAELMKAITARNTDPETNERLCALADKIPKEFSDFVESEKRGHSFVFTGLSEAEDKPLPFKRQADLEGKVEKELDVLQVKCRDTEIYRIGKSVPDRPRLVKVVLPSRFHWQQALKNASLP</sequence>
<accession>A0A7I4Z780</accession>
<protein>
    <submittedName>
        <fullName evidence="3">Uncharacterized protein</fullName>
    </submittedName>
</protein>
<reference evidence="3" key="1">
    <citation type="submission" date="2020-12" db="UniProtKB">
        <authorList>
            <consortium name="WormBaseParasite"/>
        </authorList>
    </citation>
    <scope>IDENTIFICATION</scope>
    <source>
        <strain evidence="3">MHco3</strain>
    </source>
</reference>
<dbReference type="AlphaFoldDB" id="A0A7I4Z780"/>